<dbReference type="RefSeq" id="WP_135846620.1">
    <property type="nucleotide sequence ID" value="NZ_CP035088.1"/>
</dbReference>
<dbReference type="EMBL" id="CP035088">
    <property type="protein sequence ID" value="QBZ91156.1"/>
    <property type="molecule type" value="Genomic_DNA"/>
</dbReference>
<dbReference type="AlphaFoldDB" id="A0A4P7PKE9"/>
<organism evidence="1 2">
    <name type="scientific">Pseudomonas viciae</name>
    <dbReference type="NCBI Taxonomy" id="2505979"/>
    <lineage>
        <taxon>Bacteria</taxon>
        <taxon>Pseudomonadati</taxon>
        <taxon>Pseudomonadota</taxon>
        <taxon>Gammaproteobacteria</taxon>
        <taxon>Pseudomonadales</taxon>
        <taxon>Pseudomonadaceae</taxon>
        <taxon>Pseudomonas</taxon>
    </lineage>
</organism>
<name>A0A4P7PKE9_9PSED</name>
<protein>
    <submittedName>
        <fullName evidence="1">Uncharacterized protein</fullName>
    </submittedName>
</protein>
<dbReference type="Proteomes" id="UP000296468">
    <property type="component" value="Chromosome"/>
</dbReference>
<dbReference type="KEGG" id="pvk:EPZ47_21410"/>
<accession>A0A4P7PKE9</accession>
<evidence type="ECO:0000313" key="1">
    <source>
        <dbReference type="EMBL" id="QBZ91156.1"/>
    </source>
</evidence>
<reference evidence="1 2" key="1">
    <citation type="journal article" date="2019" name="Front. Microbiol.">
        <title>In silico and Genetic Analyses of Cyclic Lipopeptide Synthetic Gene Clusters in Pseudomonas sp. 11K1.</title>
        <authorList>
            <person name="Zhao H."/>
            <person name="Liu Y.P."/>
            <person name="Zhang L.Q."/>
        </authorList>
    </citation>
    <scope>NUCLEOTIDE SEQUENCE [LARGE SCALE GENOMIC DNA]</scope>
    <source>
        <strain evidence="1 2">11K1</strain>
    </source>
</reference>
<dbReference type="OrthoDB" id="7008625at2"/>
<gene>
    <name evidence="1" type="ORF">EPZ47_21410</name>
</gene>
<sequence>MTAIQICALIGLILGYGLIYWTGYRGGLLDGRVEGHMAGIVEGTNDERAANAKTIRELEASLQFIRADHKHLAAHAKQLGENKAFGPQERQTLIQIAEKLRLASDTFRAMSSKAQAQQALDLREKALGMAALLDQVKVEDAA</sequence>
<evidence type="ECO:0000313" key="2">
    <source>
        <dbReference type="Proteomes" id="UP000296468"/>
    </source>
</evidence>
<proteinExistence type="predicted"/>